<accession>A0A8H3UX36</accession>
<name>A0A8H3UX36_VENIN</name>
<dbReference type="Proteomes" id="UP000433883">
    <property type="component" value="Unassembled WGS sequence"/>
</dbReference>
<keyword evidence="2" id="KW-1133">Transmembrane helix</keyword>
<feature type="transmembrane region" description="Helical" evidence="2">
    <location>
        <begin position="145"/>
        <end position="168"/>
    </location>
</feature>
<reference evidence="3 4" key="1">
    <citation type="submission" date="2019-11" db="EMBL/GenBank/DDBJ databases">
        <title>Venturia inaequalis Genome Resource.</title>
        <authorList>
            <person name="Lichtner F.J."/>
        </authorList>
    </citation>
    <scope>NUCLEOTIDE SEQUENCE [LARGE SCALE GENOMIC DNA]</scope>
    <source>
        <strain evidence="3">Bline_iso_100314</strain>
    </source>
</reference>
<keyword evidence="2" id="KW-0812">Transmembrane</keyword>
<feature type="transmembrane region" description="Helical" evidence="2">
    <location>
        <begin position="252"/>
        <end position="273"/>
    </location>
</feature>
<protein>
    <submittedName>
        <fullName evidence="3">Uncharacterized protein</fullName>
    </submittedName>
</protein>
<evidence type="ECO:0000313" key="3">
    <source>
        <dbReference type="EMBL" id="KAE9976971.1"/>
    </source>
</evidence>
<comment type="caution">
    <text evidence="3">The sequence shown here is derived from an EMBL/GenBank/DDBJ whole genome shotgun (WGS) entry which is preliminary data.</text>
</comment>
<proteinExistence type="predicted"/>
<evidence type="ECO:0000313" key="4">
    <source>
        <dbReference type="Proteomes" id="UP000433883"/>
    </source>
</evidence>
<keyword evidence="2" id="KW-0472">Membrane</keyword>
<evidence type="ECO:0000256" key="1">
    <source>
        <dbReference type="SAM" id="MobiDB-lite"/>
    </source>
</evidence>
<dbReference type="EMBL" id="WNWQ01000142">
    <property type="protein sequence ID" value="KAE9976971.1"/>
    <property type="molecule type" value="Genomic_DNA"/>
</dbReference>
<feature type="transmembrane region" description="Helical" evidence="2">
    <location>
        <begin position="279"/>
        <end position="298"/>
    </location>
</feature>
<dbReference type="AlphaFoldDB" id="A0A8H3UX36"/>
<sequence>MTYKLGWGTLNDHGHVSKTIKFSNLQLDIVGFLAILGEGSVLASSSVATLSSVIFLPRLLPAPQALLRPSRPDKLPSSKGWATGVHSGNERDYVNFVGHTLADADRLPEYSVKCIEIKRVRSQAIIETAREDPPEDSPSEVKAKFLGPTTFVAFVGFGISLGLFAFSIQQQDGMGMLADICLSLLSTLIGLGNKWTLKLPTRKATKSTPEGDVVIRYPKGNFVVVRCTEDVARELFFAPENIKYLVEQPWKYRMIALVGTIILMFGVIFLGNAGTNVQVAWAVSFMVLNAGYWIVAALPQRYHWDTTCFKVIHQAFDEPAQEAEVLPVVAKNGNDLMDEQEARNTAKSDVNKSLPIPSKRKPWVSYNKSFTEALWRVIVATQDIEWIKRSRTAPATKAWDEWLHEAVSQAESMLETPKLVEQREGPAIAHYKMPNWDPHAAFARCLLNQQDDSEKSKRKFQRSSTPATFAEMPPTTAGAEAEKNAGSSTSIHVV</sequence>
<feature type="region of interest" description="Disordered" evidence="1">
    <location>
        <begin position="453"/>
        <end position="494"/>
    </location>
</feature>
<evidence type="ECO:0000256" key="2">
    <source>
        <dbReference type="SAM" id="Phobius"/>
    </source>
</evidence>
<organism evidence="3 4">
    <name type="scientific">Venturia inaequalis</name>
    <name type="common">Apple scab fungus</name>
    <dbReference type="NCBI Taxonomy" id="5025"/>
    <lineage>
        <taxon>Eukaryota</taxon>
        <taxon>Fungi</taxon>
        <taxon>Dikarya</taxon>
        <taxon>Ascomycota</taxon>
        <taxon>Pezizomycotina</taxon>
        <taxon>Dothideomycetes</taxon>
        <taxon>Pleosporomycetidae</taxon>
        <taxon>Venturiales</taxon>
        <taxon>Venturiaceae</taxon>
        <taxon>Venturia</taxon>
    </lineage>
</organism>
<feature type="compositionally biased region" description="Polar residues" evidence="1">
    <location>
        <begin position="485"/>
        <end position="494"/>
    </location>
</feature>
<gene>
    <name evidence="3" type="ORF">BLS_001746</name>
</gene>